<feature type="compositionally biased region" description="Basic and acidic residues" evidence="2">
    <location>
        <begin position="40"/>
        <end position="69"/>
    </location>
</feature>
<name>A0AA38LRQ2_9TREE</name>
<dbReference type="PANTHER" id="PTHR43861">
    <property type="entry name" value="TRANS-ACONITATE 2-METHYLTRANSFERASE-RELATED"/>
    <property type="match status" value="1"/>
</dbReference>
<dbReference type="Gene3D" id="3.40.50.150">
    <property type="entry name" value="Vaccinia Virus protein VP39"/>
    <property type="match status" value="1"/>
</dbReference>
<dbReference type="InterPro" id="IPR013217">
    <property type="entry name" value="Methyltransf_12"/>
</dbReference>
<evidence type="ECO:0000259" key="3">
    <source>
        <dbReference type="Pfam" id="PF08242"/>
    </source>
</evidence>
<evidence type="ECO:0000313" key="5">
    <source>
        <dbReference type="Proteomes" id="UP001164286"/>
    </source>
</evidence>
<organism evidence="4 5">
    <name type="scientific">Dioszegia hungarica</name>
    <dbReference type="NCBI Taxonomy" id="4972"/>
    <lineage>
        <taxon>Eukaryota</taxon>
        <taxon>Fungi</taxon>
        <taxon>Dikarya</taxon>
        <taxon>Basidiomycota</taxon>
        <taxon>Agaricomycotina</taxon>
        <taxon>Tremellomycetes</taxon>
        <taxon>Tremellales</taxon>
        <taxon>Bulleribasidiaceae</taxon>
        <taxon>Dioszegia</taxon>
    </lineage>
</organism>
<evidence type="ECO:0000256" key="1">
    <source>
        <dbReference type="ARBA" id="ARBA00022679"/>
    </source>
</evidence>
<feature type="domain" description="Methyltransferase type 12" evidence="3">
    <location>
        <begin position="111"/>
        <end position="220"/>
    </location>
</feature>
<dbReference type="Pfam" id="PF08242">
    <property type="entry name" value="Methyltransf_12"/>
    <property type="match status" value="1"/>
</dbReference>
<dbReference type="PANTHER" id="PTHR43861:SF3">
    <property type="entry name" value="PUTATIVE (AFU_ORTHOLOGUE AFUA_2G14390)-RELATED"/>
    <property type="match status" value="1"/>
</dbReference>
<reference evidence="4" key="1">
    <citation type="journal article" date="2022" name="G3 (Bethesda)">
        <title>High quality genome of the basidiomycete yeast Dioszegia hungarica PDD-24b-2 isolated from cloud water.</title>
        <authorList>
            <person name="Jarrige D."/>
            <person name="Haridas S."/>
            <person name="Bleykasten-Grosshans C."/>
            <person name="Joly M."/>
            <person name="Nadalig T."/>
            <person name="Sancelme M."/>
            <person name="Vuilleumier S."/>
            <person name="Grigoriev I.V."/>
            <person name="Amato P."/>
            <person name="Bringel F."/>
        </authorList>
    </citation>
    <scope>NUCLEOTIDE SEQUENCE</scope>
    <source>
        <strain evidence="4">PDD-24b-2</strain>
    </source>
</reference>
<dbReference type="GeneID" id="77729609"/>
<dbReference type="Proteomes" id="UP001164286">
    <property type="component" value="Unassembled WGS sequence"/>
</dbReference>
<comment type="caution">
    <text evidence="4">The sequence shown here is derived from an EMBL/GenBank/DDBJ whole genome shotgun (WGS) entry which is preliminary data.</text>
</comment>
<dbReference type="GO" id="GO:0016740">
    <property type="term" value="F:transferase activity"/>
    <property type="evidence" value="ECO:0007669"/>
    <property type="project" value="UniProtKB-KW"/>
</dbReference>
<accession>A0AA38LRQ2</accession>
<evidence type="ECO:0000313" key="4">
    <source>
        <dbReference type="EMBL" id="KAI9633405.1"/>
    </source>
</evidence>
<dbReference type="RefSeq" id="XP_052943182.1">
    <property type="nucleotide sequence ID" value="XM_053090404.1"/>
</dbReference>
<dbReference type="InterPro" id="IPR029063">
    <property type="entry name" value="SAM-dependent_MTases_sf"/>
</dbReference>
<feature type="region of interest" description="Disordered" evidence="2">
    <location>
        <begin position="1"/>
        <end position="69"/>
    </location>
</feature>
<dbReference type="EMBL" id="JAKWFO010000009">
    <property type="protein sequence ID" value="KAI9633405.1"/>
    <property type="molecule type" value="Genomic_DNA"/>
</dbReference>
<sequence length="322" mass="34595">MAGSPNTTPAPEHDGPQLSHDHSHGHQYDGAAPHGGHHSHPTEHNGHDHAHSQGHGHDHSRPLDPHGEWDADKYIGMAGAQDVAALSADSIRWALQQVGASEDTTKRFNLLEVGCGPGLVTANLFPHFASLHAVDVSSNMLIGFSARLADTRITHSLHFLSPSSPTDFLTPLVSPTRNEPERKLQPPRAKFDVAVANLVLHHVGDWSGLMAGVQGLLAGGAADKQGGWFIGTEFGKVEGEKDVVEGLIEKSGRAAEHGAKEGPAAHAHIHHGAMTPKEMISKLKSYGFDEAYAEIRGEQKMWPEAPAVPNLVFWARRRAAKL</sequence>
<keyword evidence="1" id="KW-0808">Transferase</keyword>
<evidence type="ECO:0000256" key="2">
    <source>
        <dbReference type="SAM" id="MobiDB-lite"/>
    </source>
</evidence>
<gene>
    <name evidence="4" type="ORF">MKK02DRAFT_39026</name>
</gene>
<feature type="compositionally biased region" description="Basic and acidic residues" evidence="2">
    <location>
        <begin position="11"/>
        <end position="27"/>
    </location>
</feature>
<dbReference type="SUPFAM" id="SSF53335">
    <property type="entry name" value="S-adenosyl-L-methionine-dependent methyltransferases"/>
    <property type="match status" value="1"/>
</dbReference>
<proteinExistence type="predicted"/>
<dbReference type="AlphaFoldDB" id="A0AA38LRQ2"/>
<protein>
    <recommendedName>
        <fullName evidence="3">Methyltransferase type 12 domain-containing protein</fullName>
    </recommendedName>
</protein>
<keyword evidence="5" id="KW-1185">Reference proteome</keyword>